<evidence type="ECO:0000313" key="2">
    <source>
        <dbReference type="EMBL" id="KIO44813.1"/>
    </source>
</evidence>
<evidence type="ECO:0000313" key="1">
    <source>
        <dbReference type="EMBL" id="KIO43098.1"/>
    </source>
</evidence>
<proteinExistence type="predicted"/>
<dbReference type="Proteomes" id="UP000031980">
    <property type="component" value="Unassembled WGS sequence"/>
</dbReference>
<name>A0A0C3MEB7_9PORP</name>
<accession>A0A0C3MEB7</accession>
<dbReference type="OrthoDB" id="9980401at2"/>
<evidence type="ECO:0000313" key="4">
    <source>
        <dbReference type="Proteomes" id="UP000031980"/>
    </source>
</evidence>
<dbReference type="RefSeq" id="WP_041504222.1">
    <property type="nucleotide sequence ID" value="NZ_JPIT01000032.1"/>
</dbReference>
<dbReference type="AlphaFoldDB" id="A0A0C3MEB7"/>
<sequence length="378" mass="42931">MKKINSIKLFTLLFTIGLFHCCTIKEEGIANATPSPSEMKITNGILILPNHKVLTSILNDKIEISTNNFVTKFTSQQNLLDEIIAAERKQMDYLDQLSGKALEQAPKHSDTYNEALKKGVIRKVFYTDGSSSYDLNLAAPYYAKVVNNEGFFAVNDTIFQVTANQFKIWFQGDIQNTKLLSECKISDPKKNILVYDYTSKPQARTISFPASPPNITSGLSIIKDNKRYSFVYYDKMALALPDNYIRELYMRAIGQEKINGTNSYNFKSFAFKIGIKLTTETNGVRSNEIILYSFNTGSNVWFTIYPSYNLFLDGKNPVTTNEPYTYVLTAYPYLELTDPVAFSMLGFTRSSISDVFFRNIERGTTSTYEVKDFTEIPN</sequence>
<organism evidence="2 4">
    <name type="scientific">Sanguibacteroides justesenii</name>
    <dbReference type="NCBI Taxonomy" id="1547597"/>
    <lineage>
        <taxon>Bacteria</taxon>
        <taxon>Pseudomonadati</taxon>
        <taxon>Bacteroidota</taxon>
        <taxon>Bacteroidia</taxon>
        <taxon>Bacteroidales</taxon>
        <taxon>Porphyromonadaceae</taxon>
        <taxon>Sanguibacteroides</taxon>
    </lineage>
</organism>
<reference evidence="1 3" key="2">
    <citation type="submission" date="2014-07" db="EMBL/GenBank/DDBJ databases">
        <title>Porphyromonadaceae bacterium OUH 334697 = ATCC BAA-2682 = DSM 28341 draft genome.</title>
        <authorList>
            <person name="Sydenham T.V."/>
            <person name="Hasman H."/>
            <person name="Justesen U.S."/>
        </authorList>
    </citation>
    <scope>NUCLEOTIDE SEQUENCE [LARGE SCALE GENOMIC DNA]</scope>
    <source>
        <strain evidence="1 3">OUH 334697</strain>
    </source>
</reference>
<protein>
    <recommendedName>
        <fullName evidence="5">DUF4848 domain-containing protein</fullName>
    </recommendedName>
</protein>
<comment type="caution">
    <text evidence="2">The sequence shown here is derived from an EMBL/GenBank/DDBJ whole genome shotgun (WGS) entry which is preliminary data.</text>
</comment>
<reference evidence="2 4" key="1">
    <citation type="submission" date="2014-07" db="EMBL/GenBank/DDBJ databases">
        <title>Porphyromonadaceae bacterium OUH 308042 = ATCC BAA-2681 = DSM 28342 draft genome.</title>
        <authorList>
            <person name="Sydenham T.V."/>
            <person name="Hasman H."/>
            <person name="Justensen U.S."/>
        </authorList>
    </citation>
    <scope>NUCLEOTIDE SEQUENCE [LARGE SCALE GENOMIC DNA]</scope>
    <source>
        <strain evidence="2 4">OUH 308042</strain>
    </source>
</reference>
<gene>
    <name evidence="2" type="ORF">BA92_07250</name>
    <name evidence="1" type="ORF">IE90_12850</name>
</gene>
<evidence type="ECO:0008006" key="5">
    <source>
        <dbReference type="Google" id="ProtNLM"/>
    </source>
</evidence>
<evidence type="ECO:0000313" key="3">
    <source>
        <dbReference type="Proteomes" id="UP000031937"/>
    </source>
</evidence>
<dbReference type="EMBL" id="JPIU01000038">
    <property type="protein sequence ID" value="KIO44813.1"/>
    <property type="molecule type" value="Genomic_DNA"/>
</dbReference>
<dbReference type="Proteomes" id="UP000031937">
    <property type="component" value="Unassembled WGS sequence"/>
</dbReference>
<keyword evidence="4" id="KW-1185">Reference proteome</keyword>
<dbReference type="EMBL" id="JPIT01000032">
    <property type="protein sequence ID" value="KIO43098.1"/>
    <property type="molecule type" value="Genomic_DNA"/>
</dbReference>